<dbReference type="AlphaFoldDB" id="A0A7X3CMU9"/>
<protein>
    <recommendedName>
        <fullName evidence="4">Tyrosine protein kinase</fullName>
    </recommendedName>
</protein>
<proteinExistence type="predicted"/>
<evidence type="ECO:0000313" key="2">
    <source>
        <dbReference type="EMBL" id="MUG44517.1"/>
    </source>
</evidence>
<accession>A0A7X3CMU9</accession>
<feature type="compositionally biased region" description="Basic residues" evidence="1">
    <location>
        <begin position="143"/>
        <end position="177"/>
    </location>
</feature>
<name>A0A7X3CMU9_9BACL</name>
<dbReference type="OrthoDB" id="2680668at2"/>
<gene>
    <name evidence="2" type="ORF">GNP95_05855</name>
</gene>
<feature type="region of interest" description="Disordered" evidence="1">
    <location>
        <begin position="128"/>
        <end position="177"/>
    </location>
</feature>
<evidence type="ECO:0000313" key="3">
    <source>
        <dbReference type="Proteomes" id="UP000447876"/>
    </source>
</evidence>
<evidence type="ECO:0000256" key="1">
    <source>
        <dbReference type="SAM" id="MobiDB-lite"/>
    </source>
</evidence>
<organism evidence="2 3">
    <name type="scientific">Paenibacillus woosongensis</name>
    <dbReference type="NCBI Taxonomy" id="307580"/>
    <lineage>
        <taxon>Bacteria</taxon>
        <taxon>Bacillati</taxon>
        <taxon>Bacillota</taxon>
        <taxon>Bacilli</taxon>
        <taxon>Bacillales</taxon>
        <taxon>Paenibacillaceae</taxon>
        <taxon>Paenibacillus</taxon>
    </lineage>
</organism>
<dbReference type="Proteomes" id="UP000447876">
    <property type="component" value="Unassembled WGS sequence"/>
</dbReference>
<reference evidence="2 3" key="1">
    <citation type="submission" date="2019-11" db="EMBL/GenBank/DDBJ databases">
        <title>Draft genome sequences of five Paenibacillus species of dairy origin.</title>
        <authorList>
            <person name="Olajide A.M."/>
            <person name="Chen S."/>
            <person name="Lapointe G."/>
        </authorList>
    </citation>
    <scope>NUCLEOTIDE SEQUENCE [LARGE SCALE GENOMIC DNA]</scope>
    <source>
        <strain evidence="2 3">12CR55</strain>
    </source>
</reference>
<dbReference type="EMBL" id="WNZW01000001">
    <property type="protein sequence ID" value="MUG44517.1"/>
    <property type="molecule type" value="Genomic_DNA"/>
</dbReference>
<comment type="caution">
    <text evidence="2">The sequence shown here is derived from an EMBL/GenBank/DDBJ whole genome shotgun (WGS) entry which is preliminary data.</text>
</comment>
<evidence type="ECO:0008006" key="4">
    <source>
        <dbReference type="Google" id="ProtNLM"/>
    </source>
</evidence>
<sequence>MPHYYPPHRSVTPSTYTDYYPGVIPYEPSLTNTAEASALVPYSPPQAAAGAAAAGESAVLPAAAAGAAKSAGGFSLPNIGDLKGMIDKLGGIDGILATMGKVQKVMQTVQQFAPMAKLITGLLPGGKGARPKGAGYKLDEFRPRRRRRSNRSGRKSSRKGNKRSSSRIHNGKAKRRR</sequence>